<dbReference type="PANTHER" id="PTHR33353">
    <property type="entry name" value="PUTATIVE (AFU_ORTHOLOGUE AFUA_1G12560)-RELATED"/>
    <property type="match status" value="1"/>
</dbReference>
<keyword evidence="5" id="KW-0732">Signal</keyword>
<dbReference type="InterPro" id="IPR005103">
    <property type="entry name" value="AA9_LPMO"/>
</dbReference>
<evidence type="ECO:0000256" key="5">
    <source>
        <dbReference type="SAM" id="SignalP"/>
    </source>
</evidence>
<keyword evidence="4" id="KW-1015">Disulfide bond</keyword>
<dbReference type="InterPro" id="IPR049892">
    <property type="entry name" value="AA9"/>
</dbReference>
<dbReference type="GO" id="GO:0005576">
    <property type="term" value="C:extracellular region"/>
    <property type="evidence" value="ECO:0007669"/>
    <property type="project" value="UniProtKB-SubCell"/>
</dbReference>
<proteinExistence type="predicted"/>
<evidence type="ECO:0000256" key="2">
    <source>
        <dbReference type="ARBA" id="ARBA00004613"/>
    </source>
</evidence>
<feature type="domain" description="Auxiliary Activity family 9 catalytic" evidence="6">
    <location>
        <begin position="19"/>
        <end position="229"/>
    </location>
</feature>
<dbReference type="EMBL" id="ML119106">
    <property type="protein sequence ID" value="RPB17327.1"/>
    <property type="molecule type" value="Genomic_DNA"/>
</dbReference>
<evidence type="ECO:0000313" key="8">
    <source>
        <dbReference type="Proteomes" id="UP000277580"/>
    </source>
</evidence>
<comment type="cofactor">
    <cofactor evidence="1">
        <name>Cu(2+)</name>
        <dbReference type="ChEBI" id="CHEBI:29036"/>
    </cofactor>
</comment>
<keyword evidence="8" id="KW-1185">Reference proteome</keyword>
<dbReference type="Pfam" id="PF03443">
    <property type="entry name" value="AA9"/>
    <property type="match status" value="1"/>
</dbReference>
<dbReference type="STRING" id="1392247.A0A3N4L386"/>
<protein>
    <recommendedName>
        <fullName evidence="6">Auxiliary Activity family 9 catalytic domain-containing protein</fullName>
    </recommendedName>
</protein>
<gene>
    <name evidence="7" type="ORF">P167DRAFT_531575</name>
</gene>
<dbReference type="Proteomes" id="UP000277580">
    <property type="component" value="Unassembled WGS sequence"/>
</dbReference>
<dbReference type="AlphaFoldDB" id="A0A3N4L386"/>
<evidence type="ECO:0000313" key="7">
    <source>
        <dbReference type="EMBL" id="RPB17327.1"/>
    </source>
</evidence>
<dbReference type="PANTHER" id="PTHR33353:SF34">
    <property type="entry name" value="ENDO-BETA-1,4-GLUCANASE D"/>
    <property type="match status" value="1"/>
</dbReference>
<dbReference type="Gene3D" id="2.70.50.70">
    <property type="match status" value="1"/>
</dbReference>
<accession>A0A3N4L386</accession>
<evidence type="ECO:0000256" key="4">
    <source>
        <dbReference type="ARBA" id="ARBA00023157"/>
    </source>
</evidence>
<dbReference type="CDD" id="cd21175">
    <property type="entry name" value="LPMO_AA9"/>
    <property type="match status" value="1"/>
</dbReference>
<dbReference type="OrthoDB" id="4849160at2759"/>
<name>A0A3N4L386_9PEZI</name>
<evidence type="ECO:0000256" key="3">
    <source>
        <dbReference type="ARBA" id="ARBA00022525"/>
    </source>
</evidence>
<evidence type="ECO:0000256" key="1">
    <source>
        <dbReference type="ARBA" id="ARBA00001973"/>
    </source>
</evidence>
<sequence length="414" mass="41413">MKTSIILSALGTAALTAAHGIVQNLNIGGSEYSGYLPYNDPYSSPVPERIVWAFPTAGNGPVEDVSTSDITCNKAATAAKLTAPVAAGDKVEFFWTTWPESHKGPVMTYLANCGGDCTTVDATTLNYFKIDEAGLNSDGTWASDDLIANNNSWTVTIPSDIVAGSYLIRHELLALHSAGTANGAQFYPMCANLEISGSGSAVPTDTVKFPGGYSATDPGILVNIYGTLTSYTIPGPAVYGSSGSGSGSGSATTTAAAAPTTTAAAVETSSVAAAETTSVAAVETTSAAAIETTSAAVEVPTTSAAAVETTSTAVKVPTTSAAAIKTSSTAAAVVPTTSAVAAVPTTLVTKTRASTTAAAAATSAAASTGCSKTSEAYNKCLDTVNQCIRSAQSTTGGAVNFDSCNAQRSACTMC</sequence>
<dbReference type="InParanoid" id="A0A3N4L386"/>
<evidence type="ECO:0000259" key="6">
    <source>
        <dbReference type="Pfam" id="PF03443"/>
    </source>
</evidence>
<comment type="subcellular location">
    <subcellularLocation>
        <location evidence="2">Secreted</location>
    </subcellularLocation>
</comment>
<feature type="signal peptide" evidence="5">
    <location>
        <begin position="1"/>
        <end position="18"/>
    </location>
</feature>
<keyword evidence="3" id="KW-0964">Secreted</keyword>
<organism evidence="7 8">
    <name type="scientific">Morchella conica CCBAS932</name>
    <dbReference type="NCBI Taxonomy" id="1392247"/>
    <lineage>
        <taxon>Eukaryota</taxon>
        <taxon>Fungi</taxon>
        <taxon>Dikarya</taxon>
        <taxon>Ascomycota</taxon>
        <taxon>Pezizomycotina</taxon>
        <taxon>Pezizomycetes</taxon>
        <taxon>Pezizales</taxon>
        <taxon>Morchellaceae</taxon>
        <taxon>Morchella</taxon>
    </lineage>
</organism>
<reference evidence="7 8" key="1">
    <citation type="journal article" date="2018" name="Nat. Ecol. Evol.">
        <title>Pezizomycetes genomes reveal the molecular basis of ectomycorrhizal truffle lifestyle.</title>
        <authorList>
            <person name="Murat C."/>
            <person name="Payen T."/>
            <person name="Noel B."/>
            <person name="Kuo A."/>
            <person name="Morin E."/>
            <person name="Chen J."/>
            <person name="Kohler A."/>
            <person name="Krizsan K."/>
            <person name="Balestrini R."/>
            <person name="Da Silva C."/>
            <person name="Montanini B."/>
            <person name="Hainaut M."/>
            <person name="Levati E."/>
            <person name="Barry K.W."/>
            <person name="Belfiori B."/>
            <person name="Cichocki N."/>
            <person name="Clum A."/>
            <person name="Dockter R.B."/>
            <person name="Fauchery L."/>
            <person name="Guy J."/>
            <person name="Iotti M."/>
            <person name="Le Tacon F."/>
            <person name="Lindquist E.A."/>
            <person name="Lipzen A."/>
            <person name="Malagnac F."/>
            <person name="Mello A."/>
            <person name="Molinier V."/>
            <person name="Miyauchi S."/>
            <person name="Poulain J."/>
            <person name="Riccioni C."/>
            <person name="Rubini A."/>
            <person name="Sitrit Y."/>
            <person name="Splivallo R."/>
            <person name="Traeger S."/>
            <person name="Wang M."/>
            <person name="Zifcakova L."/>
            <person name="Wipf D."/>
            <person name="Zambonelli A."/>
            <person name="Paolocci F."/>
            <person name="Nowrousian M."/>
            <person name="Ottonello S."/>
            <person name="Baldrian P."/>
            <person name="Spatafora J.W."/>
            <person name="Henrissat B."/>
            <person name="Nagy L.G."/>
            <person name="Aury J.M."/>
            <person name="Wincker P."/>
            <person name="Grigoriev I.V."/>
            <person name="Bonfante P."/>
            <person name="Martin F.M."/>
        </authorList>
    </citation>
    <scope>NUCLEOTIDE SEQUENCE [LARGE SCALE GENOMIC DNA]</scope>
    <source>
        <strain evidence="7 8">CCBAS932</strain>
    </source>
</reference>
<feature type="chain" id="PRO_5018294056" description="Auxiliary Activity family 9 catalytic domain-containing protein" evidence="5">
    <location>
        <begin position="19"/>
        <end position="414"/>
    </location>
</feature>